<evidence type="ECO:0000256" key="1">
    <source>
        <dbReference type="PROSITE-ProRule" id="PRU00169"/>
    </source>
</evidence>
<evidence type="ECO:0000259" key="2">
    <source>
        <dbReference type="PROSITE" id="PS50110"/>
    </source>
</evidence>
<protein>
    <submittedName>
        <fullName evidence="3">Response regulator</fullName>
    </submittedName>
</protein>
<feature type="domain" description="Response regulatory" evidence="2">
    <location>
        <begin position="27"/>
        <end position="154"/>
    </location>
</feature>
<dbReference type="InterPro" id="IPR052893">
    <property type="entry name" value="TCS_response_regulator"/>
</dbReference>
<dbReference type="Pfam" id="PF00072">
    <property type="entry name" value="Response_reg"/>
    <property type="match status" value="1"/>
</dbReference>
<dbReference type="InterPro" id="IPR001789">
    <property type="entry name" value="Sig_transdc_resp-reg_receiver"/>
</dbReference>
<sequence>MPAIPAQESGWDSGLSRRDRGGVRGREILLVEDNPDDELLMLRALAKNGMAGEVVVARDGVEALDYLFSPTRAGQPDDAMPRLILLDLKLPRLNGFEVLQRVRADERTRLLPVVILTSSRERRDVLEGYGLGANSYVRKPVDFERFLEVVGQLKLYWLGLNESPLGQA</sequence>
<gene>
    <name evidence="3" type="ORF">AVDCRST_MAG12-2882</name>
</gene>
<dbReference type="Gene3D" id="3.40.50.2300">
    <property type="match status" value="1"/>
</dbReference>
<dbReference type="PROSITE" id="PS50110">
    <property type="entry name" value="RESPONSE_REGULATORY"/>
    <property type="match status" value="1"/>
</dbReference>
<evidence type="ECO:0000313" key="3">
    <source>
        <dbReference type="EMBL" id="CAA9504784.1"/>
    </source>
</evidence>
<dbReference type="EMBL" id="CADCVK010000406">
    <property type="protein sequence ID" value="CAA9504784.1"/>
    <property type="molecule type" value="Genomic_DNA"/>
</dbReference>
<reference evidence="3" key="1">
    <citation type="submission" date="2020-02" db="EMBL/GenBank/DDBJ databases">
        <authorList>
            <person name="Meier V. D."/>
        </authorList>
    </citation>
    <scope>NUCLEOTIDE SEQUENCE</scope>
    <source>
        <strain evidence="3">AVDCRST_MAG12</strain>
    </source>
</reference>
<dbReference type="GO" id="GO:0000160">
    <property type="term" value="P:phosphorelay signal transduction system"/>
    <property type="evidence" value="ECO:0007669"/>
    <property type="project" value="InterPro"/>
</dbReference>
<dbReference type="AlphaFoldDB" id="A0A6J4STC1"/>
<dbReference type="InterPro" id="IPR011006">
    <property type="entry name" value="CheY-like_superfamily"/>
</dbReference>
<dbReference type="SMART" id="SM00448">
    <property type="entry name" value="REC"/>
    <property type="match status" value="1"/>
</dbReference>
<keyword evidence="1" id="KW-0597">Phosphoprotein</keyword>
<feature type="modified residue" description="4-aspartylphosphate" evidence="1">
    <location>
        <position position="87"/>
    </location>
</feature>
<dbReference type="PANTHER" id="PTHR44520">
    <property type="entry name" value="RESPONSE REGULATOR RCP1-RELATED"/>
    <property type="match status" value="1"/>
</dbReference>
<accession>A0A6J4STC1</accession>
<dbReference type="PANTHER" id="PTHR44520:SF1">
    <property type="entry name" value="TWO-COMPONENT SYSTEM REGULATORY PROTEIN"/>
    <property type="match status" value="1"/>
</dbReference>
<proteinExistence type="predicted"/>
<dbReference type="SUPFAM" id="SSF52172">
    <property type="entry name" value="CheY-like"/>
    <property type="match status" value="1"/>
</dbReference>
<name>A0A6J4STC1_9ACTN</name>
<organism evidence="3">
    <name type="scientific">uncultured Rubrobacteraceae bacterium</name>
    <dbReference type="NCBI Taxonomy" id="349277"/>
    <lineage>
        <taxon>Bacteria</taxon>
        <taxon>Bacillati</taxon>
        <taxon>Actinomycetota</taxon>
        <taxon>Rubrobacteria</taxon>
        <taxon>Rubrobacterales</taxon>
        <taxon>Rubrobacteraceae</taxon>
        <taxon>environmental samples</taxon>
    </lineage>
</organism>
<dbReference type="CDD" id="cd17557">
    <property type="entry name" value="REC_Rcp-like"/>
    <property type="match status" value="1"/>
</dbReference>